<dbReference type="eggNOG" id="ENOG502SD92">
    <property type="taxonomic scope" value="Eukaryota"/>
</dbReference>
<accession>A0A0D2PZA4</accession>
<sequence length="140" mass="16236">MNVMTIGTNKWHPKQKKMENIIKGFKERDDKMTFIMKRIIDFSGKGPTNEEIQHENLQKEAAIKDQFESVDLPSYTYSNPYTRGIDRPMYKLPKNFNQQSMKFSFDGKGNPHQHIAHFVETYNSVGISGDLVSPYPRPGH</sequence>
<dbReference type="OMA" id="QVECIAQ"/>
<dbReference type="PANTHER" id="PTHR33437">
    <property type="entry name" value="OS06G0361200 PROTEIN"/>
    <property type="match status" value="1"/>
</dbReference>
<dbReference type="Gramene" id="KJB09596">
    <property type="protein sequence ID" value="KJB09596"/>
    <property type="gene ID" value="B456_001G151800"/>
</dbReference>
<gene>
    <name evidence="1" type="ORF">B456_001G151800</name>
</gene>
<dbReference type="PANTHER" id="PTHR33437:SF2">
    <property type="entry name" value="OS06G0361200 PROTEIN"/>
    <property type="match status" value="1"/>
</dbReference>
<name>A0A0D2PZA4_GOSRA</name>
<reference evidence="1 2" key="1">
    <citation type="journal article" date="2012" name="Nature">
        <title>Repeated polyploidization of Gossypium genomes and the evolution of spinnable cotton fibres.</title>
        <authorList>
            <person name="Paterson A.H."/>
            <person name="Wendel J.F."/>
            <person name="Gundlach H."/>
            <person name="Guo H."/>
            <person name="Jenkins J."/>
            <person name="Jin D."/>
            <person name="Llewellyn D."/>
            <person name="Showmaker K.C."/>
            <person name="Shu S."/>
            <person name="Udall J."/>
            <person name="Yoo M.J."/>
            <person name="Byers R."/>
            <person name="Chen W."/>
            <person name="Doron-Faigenboim A."/>
            <person name="Duke M.V."/>
            <person name="Gong L."/>
            <person name="Grimwood J."/>
            <person name="Grover C."/>
            <person name="Grupp K."/>
            <person name="Hu G."/>
            <person name="Lee T.H."/>
            <person name="Li J."/>
            <person name="Lin L."/>
            <person name="Liu T."/>
            <person name="Marler B.S."/>
            <person name="Page J.T."/>
            <person name="Roberts A.W."/>
            <person name="Romanel E."/>
            <person name="Sanders W.S."/>
            <person name="Szadkowski E."/>
            <person name="Tan X."/>
            <person name="Tang H."/>
            <person name="Xu C."/>
            <person name="Wang J."/>
            <person name="Wang Z."/>
            <person name="Zhang D."/>
            <person name="Zhang L."/>
            <person name="Ashrafi H."/>
            <person name="Bedon F."/>
            <person name="Bowers J.E."/>
            <person name="Brubaker C.L."/>
            <person name="Chee P.W."/>
            <person name="Das S."/>
            <person name="Gingle A.R."/>
            <person name="Haigler C.H."/>
            <person name="Harker D."/>
            <person name="Hoffmann L.V."/>
            <person name="Hovav R."/>
            <person name="Jones D.C."/>
            <person name="Lemke C."/>
            <person name="Mansoor S."/>
            <person name="ur Rahman M."/>
            <person name="Rainville L.N."/>
            <person name="Rambani A."/>
            <person name="Reddy U.K."/>
            <person name="Rong J.K."/>
            <person name="Saranga Y."/>
            <person name="Scheffler B.E."/>
            <person name="Scheffler J.A."/>
            <person name="Stelly D.M."/>
            <person name="Triplett B.A."/>
            <person name="Van Deynze A."/>
            <person name="Vaslin M.F."/>
            <person name="Waghmare V.N."/>
            <person name="Walford S.A."/>
            <person name="Wright R.J."/>
            <person name="Zaki E.A."/>
            <person name="Zhang T."/>
            <person name="Dennis E.S."/>
            <person name="Mayer K.F."/>
            <person name="Peterson D.G."/>
            <person name="Rokhsar D.S."/>
            <person name="Wang X."/>
            <person name="Schmutz J."/>
        </authorList>
    </citation>
    <scope>NUCLEOTIDE SEQUENCE [LARGE SCALE GENOMIC DNA]</scope>
</reference>
<evidence type="ECO:0000313" key="2">
    <source>
        <dbReference type="Proteomes" id="UP000032304"/>
    </source>
</evidence>
<keyword evidence="2" id="KW-1185">Reference proteome</keyword>
<dbReference type="Proteomes" id="UP000032304">
    <property type="component" value="Chromosome 1"/>
</dbReference>
<dbReference type="EMBL" id="CM001740">
    <property type="protein sequence ID" value="KJB09596.1"/>
    <property type="molecule type" value="Genomic_DNA"/>
</dbReference>
<organism evidence="1 2">
    <name type="scientific">Gossypium raimondii</name>
    <name type="common">Peruvian cotton</name>
    <name type="synonym">Gossypium klotzschianum subsp. raimondii</name>
    <dbReference type="NCBI Taxonomy" id="29730"/>
    <lineage>
        <taxon>Eukaryota</taxon>
        <taxon>Viridiplantae</taxon>
        <taxon>Streptophyta</taxon>
        <taxon>Embryophyta</taxon>
        <taxon>Tracheophyta</taxon>
        <taxon>Spermatophyta</taxon>
        <taxon>Magnoliopsida</taxon>
        <taxon>eudicotyledons</taxon>
        <taxon>Gunneridae</taxon>
        <taxon>Pentapetalae</taxon>
        <taxon>rosids</taxon>
        <taxon>malvids</taxon>
        <taxon>Malvales</taxon>
        <taxon>Malvaceae</taxon>
        <taxon>Malvoideae</taxon>
        <taxon>Gossypium</taxon>
    </lineage>
</organism>
<proteinExistence type="predicted"/>
<protein>
    <submittedName>
        <fullName evidence="1">Uncharacterized protein</fullName>
    </submittedName>
</protein>
<dbReference type="AlphaFoldDB" id="A0A0D2PZA4"/>
<evidence type="ECO:0000313" key="1">
    <source>
        <dbReference type="EMBL" id="KJB09596.1"/>
    </source>
</evidence>